<dbReference type="GO" id="GO:0043240">
    <property type="term" value="C:Fanconi anaemia nuclear complex"/>
    <property type="evidence" value="ECO:0000318"/>
    <property type="project" value="GO_Central"/>
</dbReference>
<protein>
    <recommendedName>
        <fullName evidence="4">Centromere protein X</fullName>
    </recommendedName>
    <alternativeName>
        <fullName evidence="16">FANCM-interacting histone fold protein 2</fullName>
    </alternativeName>
    <alternativeName>
        <fullName evidence="17">Fanconi anemia-associated polypeptide of 10 kDa</fullName>
    </alternativeName>
    <alternativeName>
        <fullName evidence="18">Stimulated by retinoic acid gene 13 protein homolog</fullName>
    </alternativeName>
</protein>
<dbReference type="CDD" id="cd22921">
    <property type="entry name" value="HFD_CENP-X"/>
    <property type="match status" value="1"/>
</dbReference>
<keyword evidence="14" id="KW-0137">Centromere</keyword>
<dbReference type="InParanoid" id="A0A2I3RH33"/>
<evidence type="ECO:0000256" key="4">
    <source>
        <dbReference type="ARBA" id="ARBA00016388"/>
    </source>
</evidence>
<dbReference type="GO" id="GO:0000712">
    <property type="term" value="P:resolution of meiotic recombination intermediates"/>
    <property type="evidence" value="ECO:0000318"/>
    <property type="project" value="GO_Central"/>
</dbReference>
<keyword evidence="6" id="KW-0132">Cell division</keyword>
<evidence type="ECO:0000256" key="8">
    <source>
        <dbReference type="ARBA" id="ARBA00022776"/>
    </source>
</evidence>
<reference evidence="19" key="2">
    <citation type="submission" date="2025-08" db="UniProtKB">
        <authorList>
            <consortium name="Ensembl"/>
        </authorList>
    </citation>
    <scope>IDENTIFICATION</scope>
</reference>
<organism evidence="19 20">
    <name type="scientific">Pan troglodytes</name>
    <name type="common">Chimpanzee</name>
    <dbReference type="NCBI Taxonomy" id="9598"/>
    <lineage>
        <taxon>Eukaryota</taxon>
        <taxon>Metazoa</taxon>
        <taxon>Chordata</taxon>
        <taxon>Craniata</taxon>
        <taxon>Vertebrata</taxon>
        <taxon>Euteleostomi</taxon>
        <taxon>Mammalia</taxon>
        <taxon>Eutheria</taxon>
        <taxon>Euarchontoglires</taxon>
        <taxon>Primates</taxon>
        <taxon>Haplorrhini</taxon>
        <taxon>Catarrhini</taxon>
        <taxon>Hominidae</taxon>
        <taxon>Pan</taxon>
    </lineage>
</organism>
<dbReference type="EMBL" id="AACZ04066979">
    <property type="status" value="NOT_ANNOTATED_CDS"/>
    <property type="molecule type" value="Genomic_DNA"/>
</dbReference>
<evidence type="ECO:0000256" key="9">
    <source>
        <dbReference type="ARBA" id="ARBA00022838"/>
    </source>
</evidence>
<dbReference type="Bgee" id="ENSPTRG00000009783">
    <property type="expression patterns" value="Expressed in cerebellar cortex and 21 other cell types or tissues"/>
</dbReference>
<gene>
    <name evidence="19 21" type="primary">CENPX</name>
</gene>
<evidence type="ECO:0000256" key="7">
    <source>
        <dbReference type="ARBA" id="ARBA00022763"/>
    </source>
</evidence>
<evidence type="ECO:0000256" key="17">
    <source>
        <dbReference type="ARBA" id="ARBA00082257"/>
    </source>
</evidence>
<dbReference type="GO" id="GO:0071821">
    <property type="term" value="C:FANCM-MHF complex"/>
    <property type="evidence" value="ECO:0000318"/>
    <property type="project" value="GO_Central"/>
</dbReference>
<dbReference type="RefSeq" id="XP_016786446.3">
    <property type="nucleotide sequence ID" value="XM_016930957.4"/>
</dbReference>
<keyword evidence="8" id="KW-0498">Mitosis</keyword>
<sequence length="131" mass="14848">MEGAGAGSGFRKELVSRLLHLHFKDDKTKVSGDALQLVVELLKVFVVGEPRAHAPSGHSIRNFAFFQRENQDVFSRFPQGLKLGSPEPVCQKQQSAACGRPRQKTRSVWTWTSWRRCFRSCSWTSRDLSRG</sequence>
<evidence type="ECO:0000256" key="1">
    <source>
        <dbReference type="ARBA" id="ARBA00004123"/>
    </source>
</evidence>
<evidence type="ECO:0000313" key="19">
    <source>
        <dbReference type="Ensembl" id="ENSPTRP00000064001.1"/>
    </source>
</evidence>
<evidence type="ECO:0000256" key="2">
    <source>
        <dbReference type="ARBA" id="ARBA00004629"/>
    </source>
</evidence>
<dbReference type="PANTHER" id="PTHR28680">
    <property type="entry name" value="CENTROMERE PROTEIN X"/>
    <property type="match status" value="1"/>
</dbReference>
<evidence type="ECO:0000256" key="13">
    <source>
        <dbReference type="ARBA" id="ARBA00023306"/>
    </source>
</evidence>
<keyword evidence="11" id="KW-0234">DNA repair</keyword>
<dbReference type="GeneTree" id="ENSGT00940000165025"/>
<dbReference type="GO" id="GO:0031297">
    <property type="term" value="P:replication fork processing"/>
    <property type="evidence" value="ECO:0000318"/>
    <property type="project" value="GO_Central"/>
</dbReference>
<evidence type="ECO:0000256" key="10">
    <source>
        <dbReference type="ARBA" id="ARBA00023125"/>
    </source>
</evidence>
<dbReference type="Proteomes" id="UP000002277">
    <property type="component" value="Chromosome 17"/>
</dbReference>
<evidence type="ECO:0000256" key="3">
    <source>
        <dbReference type="ARBA" id="ARBA00009359"/>
    </source>
</evidence>
<dbReference type="FunFam" id="1.20.5.4980:FF:000001">
    <property type="entry name" value="Centromere protein X"/>
    <property type="match status" value="1"/>
</dbReference>
<dbReference type="Pfam" id="PF09415">
    <property type="entry name" value="CENP-X"/>
    <property type="match status" value="1"/>
</dbReference>
<dbReference type="InterPro" id="IPR018552">
    <property type="entry name" value="CENP-X"/>
</dbReference>
<evidence type="ECO:0000313" key="21">
    <source>
        <dbReference type="VGNC" id="VGNC:48942"/>
    </source>
</evidence>
<dbReference type="GO" id="GO:0000776">
    <property type="term" value="C:kinetochore"/>
    <property type="evidence" value="ECO:0007669"/>
    <property type="project" value="UniProtKB-KW"/>
</dbReference>
<dbReference type="PANTHER" id="PTHR28680:SF1">
    <property type="entry name" value="CENTROMERE PROTEIN X"/>
    <property type="match status" value="1"/>
</dbReference>
<evidence type="ECO:0000256" key="12">
    <source>
        <dbReference type="ARBA" id="ARBA00023242"/>
    </source>
</evidence>
<dbReference type="VGNC" id="VGNC:48942">
    <property type="gene designation" value="CENPX"/>
</dbReference>
<keyword evidence="20" id="KW-1185">Reference proteome</keyword>
<evidence type="ECO:0000256" key="5">
    <source>
        <dbReference type="ARBA" id="ARBA00022454"/>
    </source>
</evidence>
<evidence type="ECO:0000256" key="18">
    <source>
        <dbReference type="ARBA" id="ARBA00083779"/>
    </source>
</evidence>
<dbReference type="PaxDb" id="9598-ENSPTRP00000057637"/>
<evidence type="ECO:0000313" key="20">
    <source>
        <dbReference type="Proteomes" id="UP000002277"/>
    </source>
</evidence>
<evidence type="ECO:0000256" key="11">
    <source>
        <dbReference type="ARBA" id="ARBA00023204"/>
    </source>
</evidence>
<proteinExistence type="inferred from homology"/>
<dbReference type="GO" id="GO:0003677">
    <property type="term" value="F:DNA binding"/>
    <property type="evidence" value="ECO:0007669"/>
    <property type="project" value="UniProtKB-KW"/>
</dbReference>
<keyword evidence="9" id="KW-0995">Kinetochore</keyword>
<dbReference type="GeneID" id="454980"/>
<evidence type="ECO:0000256" key="14">
    <source>
        <dbReference type="ARBA" id="ARBA00023328"/>
    </source>
</evidence>
<reference evidence="19" key="3">
    <citation type="submission" date="2025-09" db="UniProtKB">
        <authorList>
            <consortium name="Ensembl"/>
        </authorList>
    </citation>
    <scope>IDENTIFICATION</scope>
</reference>
<accession>A0A2I3RH33</accession>
<keyword evidence="13" id="KW-0131">Cell cycle</keyword>
<dbReference type="GO" id="GO:0051301">
    <property type="term" value="P:cell division"/>
    <property type="evidence" value="ECO:0007669"/>
    <property type="project" value="UniProtKB-KW"/>
</dbReference>
<dbReference type="GO" id="GO:0006281">
    <property type="term" value="P:DNA repair"/>
    <property type="evidence" value="ECO:0007669"/>
    <property type="project" value="UniProtKB-KW"/>
</dbReference>
<keyword evidence="12" id="KW-0539">Nucleus</keyword>
<dbReference type="AlphaFoldDB" id="A0A2I3RH33"/>
<keyword evidence="5" id="KW-0158">Chromosome</keyword>
<keyword evidence="7" id="KW-0227">DNA damage</keyword>
<comment type="subunit">
    <text evidence="15">Heterodimer with CENPX, sometimes called MHF; this interaction stabilizes both partners. MHF heterodimers can assemble to form tetrameric structures. MHF also coassemble with CENPT-CENPW heterodimers at centromeres to form the tetrameric CENP-T-W-S-X complex. Forms a discrete complex with FANCM and CENPX, called FANCM-MHF; this interaction, probably mediated by direct binding between CENPS and FANCM, leads to synergistic activation of double-stranded DNA binding and strongly stimulates FANCM-mediated DNA remodeling. Recruited by FANCM to the Fanconi anemia (FA) core complex, which consists of CENPS, CENPX, FANCA, FANCB, FANCC, FANCE, FANCF, FANCG, FANCL, FANCM, FAAP24 and FAAP100. The FA core complex associates with Bloom syndrome (BLM) complex, which consists of at least BLM, DNA topoisomerase 3-alpha (TOP3A), RMI1/BLAP75, RPA1/RPA70 and RPA2/RPA32. The super complex between FA and BLM is called BRAFT.</text>
</comment>
<dbReference type="GO" id="GO:0051382">
    <property type="term" value="P:kinetochore assembly"/>
    <property type="evidence" value="ECO:0007669"/>
    <property type="project" value="InterPro"/>
</dbReference>
<evidence type="ECO:0000256" key="15">
    <source>
        <dbReference type="ARBA" id="ARBA00047146"/>
    </source>
</evidence>
<evidence type="ECO:0000256" key="6">
    <source>
        <dbReference type="ARBA" id="ARBA00022618"/>
    </source>
</evidence>
<evidence type="ECO:0000256" key="16">
    <source>
        <dbReference type="ARBA" id="ARBA00081649"/>
    </source>
</evidence>
<comment type="subcellular location">
    <subcellularLocation>
        <location evidence="2">Chromosome</location>
        <location evidence="2">Centromere</location>
        <location evidence="2">Kinetochore</location>
    </subcellularLocation>
    <subcellularLocation>
        <location evidence="1">Nucleus</location>
    </subcellularLocation>
</comment>
<keyword evidence="10" id="KW-0238">DNA-binding</keyword>
<dbReference type="Gene3D" id="1.20.5.4980">
    <property type="match status" value="1"/>
</dbReference>
<dbReference type="CTD" id="201254"/>
<dbReference type="Ensembl" id="ENSPTRT00000110710.1">
    <property type="protein sequence ID" value="ENSPTRP00000064001.1"/>
    <property type="gene ID" value="ENSPTRG00000009783.6"/>
</dbReference>
<comment type="similarity">
    <text evidence="3">Belongs to the CENP-X/MHF2 family.</text>
</comment>
<reference evidence="19 20" key="1">
    <citation type="journal article" date="2005" name="Nature">
        <title>Initial sequence of the chimpanzee genome and comparison with the human genome.</title>
        <authorList>
            <consortium name="Chimpanzee sequencing and analysis consortium"/>
        </authorList>
    </citation>
    <scope>NUCLEOTIDE SEQUENCE [LARGE SCALE GENOMIC DNA]</scope>
</reference>
<name>A0A2I3RH33_PANTR</name>